<feature type="transmembrane region" description="Helical" evidence="1">
    <location>
        <begin position="293"/>
        <end position="310"/>
    </location>
</feature>
<feature type="transmembrane region" description="Helical" evidence="1">
    <location>
        <begin position="110"/>
        <end position="130"/>
    </location>
</feature>
<feature type="transmembrane region" description="Helical" evidence="1">
    <location>
        <begin position="241"/>
        <end position="260"/>
    </location>
</feature>
<dbReference type="EMBL" id="JAPWIJ010000006">
    <property type="protein sequence ID" value="MCZ4519853.1"/>
    <property type="molecule type" value="Genomic_DNA"/>
</dbReference>
<keyword evidence="1" id="KW-0812">Transmembrane</keyword>
<feature type="transmembrane region" description="Helical" evidence="1">
    <location>
        <begin position="180"/>
        <end position="203"/>
    </location>
</feature>
<feature type="transmembrane region" description="Helical" evidence="1">
    <location>
        <begin position="215"/>
        <end position="234"/>
    </location>
</feature>
<feature type="transmembrane region" description="Helical" evidence="1">
    <location>
        <begin position="33"/>
        <end position="55"/>
    </location>
</feature>
<feature type="transmembrane region" description="Helical" evidence="1">
    <location>
        <begin position="62"/>
        <end position="81"/>
    </location>
</feature>
<evidence type="ECO:0000313" key="3">
    <source>
        <dbReference type="Proteomes" id="UP001081071"/>
    </source>
</evidence>
<feature type="transmembrane region" description="Helical" evidence="1">
    <location>
        <begin position="387"/>
        <end position="409"/>
    </location>
</feature>
<comment type="caution">
    <text evidence="2">The sequence shown here is derived from an EMBL/GenBank/DDBJ whole genome shotgun (WGS) entry which is preliminary data.</text>
</comment>
<evidence type="ECO:0000256" key="1">
    <source>
        <dbReference type="SAM" id="Phobius"/>
    </source>
</evidence>
<gene>
    <name evidence="2" type="ORF">O4220_15155</name>
</gene>
<accession>A0ABT4MFT7</accession>
<keyword evidence="1" id="KW-0472">Membrane</keyword>
<name>A0ABT4MFT7_9NOCA</name>
<dbReference type="Proteomes" id="UP001081071">
    <property type="component" value="Unassembled WGS sequence"/>
</dbReference>
<feature type="transmembrane region" description="Helical" evidence="1">
    <location>
        <begin position="316"/>
        <end position="335"/>
    </location>
</feature>
<organism evidence="2 3">
    <name type="scientific">Rhodococcus ruber</name>
    <dbReference type="NCBI Taxonomy" id="1830"/>
    <lineage>
        <taxon>Bacteria</taxon>
        <taxon>Bacillati</taxon>
        <taxon>Actinomycetota</taxon>
        <taxon>Actinomycetes</taxon>
        <taxon>Mycobacteriales</taxon>
        <taxon>Nocardiaceae</taxon>
        <taxon>Rhodococcus</taxon>
    </lineage>
</organism>
<feature type="transmembrane region" description="Helical" evidence="1">
    <location>
        <begin position="150"/>
        <end position="168"/>
    </location>
</feature>
<feature type="transmembrane region" description="Helical" evidence="1">
    <location>
        <begin position="87"/>
        <end position="103"/>
    </location>
</feature>
<proteinExistence type="predicted"/>
<protein>
    <submittedName>
        <fullName evidence="2">Uncharacterized protein</fullName>
    </submittedName>
</protein>
<dbReference type="RefSeq" id="WP_269605581.1">
    <property type="nucleotide sequence ID" value="NZ_JAPWIJ010000006.1"/>
</dbReference>
<feature type="transmembrane region" description="Helical" evidence="1">
    <location>
        <begin position="347"/>
        <end position="367"/>
    </location>
</feature>
<evidence type="ECO:0000313" key="2">
    <source>
        <dbReference type="EMBL" id="MCZ4519853.1"/>
    </source>
</evidence>
<keyword evidence="3" id="KW-1185">Reference proteome</keyword>
<feature type="transmembrane region" description="Helical" evidence="1">
    <location>
        <begin position="266"/>
        <end position="286"/>
    </location>
</feature>
<sequence length="415" mass="42003">MAVLALLLSGLLAGLLSQSDGVDFFGDTGVGGVLFSSGGGGVAIAVILASALAMLVRGRSILTGLSIAAAVVAGVTALLMPSDLAEVVAGGVLLGCTAVRAIGVRVRQALLIGSFLVGLLSSGAVEALQHPAVPRRYADYLSESDIGTPVVVPVLCLLAVLAVAWAARVDDSEGSSPPELGIRTIGAMLLVSIGGLLLAELFARSVFQSEYGLVGNWYFGILVVPVLFGAAALLPGRGGIMVLAGTAVFITSTTTAGVGIEVSDGVWTLGLVAVTALAVSVGVALGLRSGRPFVGFAILAMVCVTALFEYPPLDNVHYVASLLIFPAGAAYLYVACTSATPASPVPVTLGLAVPVAITVPMVVTYGWTAYTPLTSVMHSATWPSTQLWFSTGAAVVTVVLAGVGTRFLGRRPLLN</sequence>
<keyword evidence="1" id="KW-1133">Transmembrane helix</keyword>
<reference evidence="2" key="1">
    <citation type="submission" date="2022-12" db="EMBL/GenBank/DDBJ databases">
        <authorList>
            <person name="Krivoruchko A.V."/>
            <person name="Elkin A."/>
        </authorList>
    </citation>
    <scope>NUCLEOTIDE SEQUENCE</scope>
    <source>
        <strain evidence="2">IEGM 1391</strain>
    </source>
</reference>